<protein>
    <submittedName>
        <fullName evidence="2">Uncharacterized protein</fullName>
    </submittedName>
</protein>
<reference evidence="2 3" key="1">
    <citation type="submission" date="2019-02" db="EMBL/GenBank/DDBJ databases">
        <title>Deep-cultivation of Planctomycetes and their phenomic and genomic characterization uncovers novel biology.</title>
        <authorList>
            <person name="Wiegand S."/>
            <person name="Jogler M."/>
            <person name="Boedeker C."/>
            <person name="Pinto D."/>
            <person name="Vollmers J."/>
            <person name="Rivas-Marin E."/>
            <person name="Kohn T."/>
            <person name="Peeters S.H."/>
            <person name="Heuer A."/>
            <person name="Rast P."/>
            <person name="Oberbeckmann S."/>
            <person name="Bunk B."/>
            <person name="Jeske O."/>
            <person name="Meyerdierks A."/>
            <person name="Storesund J.E."/>
            <person name="Kallscheuer N."/>
            <person name="Luecker S."/>
            <person name="Lage O.M."/>
            <person name="Pohl T."/>
            <person name="Merkel B.J."/>
            <person name="Hornburger P."/>
            <person name="Mueller R.-W."/>
            <person name="Bruemmer F."/>
            <person name="Labrenz M."/>
            <person name="Spormann A.M."/>
            <person name="Op Den Camp H."/>
            <person name="Overmann J."/>
            <person name="Amann R."/>
            <person name="Jetten M.S.M."/>
            <person name="Mascher T."/>
            <person name="Medema M.H."/>
            <person name="Devos D.P."/>
            <person name="Kaster A.-K."/>
            <person name="Ovreas L."/>
            <person name="Rohde M."/>
            <person name="Galperin M.Y."/>
            <person name="Jogler C."/>
        </authorList>
    </citation>
    <scope>NUCLEOTIDE SEQUENCE [LARGE SCALE GENOMIC DNA]</scope>
    <source>
        <strain evidence="2 3">Poly51</strain>
    </source>
</reference>
<dbReference type="Proteomes" id="UP000318288">
    <property type="component" value="Unassembled WGS sequence"/>
</dbReference>
<proteinExistence type="predicted"/>
<evidence type="ECO:0000256" key="1">
    <source>
        <dbReference type="SAM" id="MobiDB-lite"/>
    </source>
</evidence>
<gene>
    <name evidence="2" type="ORF">Poly51_58600</name>
</gene>
<accession>A0A5C6E8C3</accession>
<sequence>MSNSRFIGREHTIGKASKIGVPADGQVQRAFDQEHERANTAKPICRKHTDYKYQHEAQASE</sequence>
<keyword evidence="3" id="KW-1185">Reference proteome</keyword>
<feature type="region of interest" description="Disordered" evidence="1">
    <location>
        <begin position="1"/>
        <end position="20"/>
    </location>
</feature>
<dbReference type="AlphaFoldDB" id="A0A5C6E8C3"/>
<evidence type="ECO:0000313" key="3">
    <source>
        <dbReference type="Proteomes" id="UP000318288"/>
    </source>
</evidence>
<comment type="caution">
    <text evidence="2">The sequence shown here is derived from an EMBL/GenBank/DDBJ whole genome shotgun (WGS) entry which is preliminary data.</text>
</comment>
<dbReference type="EMBL" id="SJPW01000009">
    <property type="protein sequence ID" value="TWU44794.1"/>
    <property type="molecule type" value="Genomic_DNA"/>
</dbReference>
<organism evidence="2 3">
    <name type="scientific">Rubripirellula tenax</name>
    <dbReference type="NCBI Taxonomy" id="2528015"/>
    <lineage>
        <taxon>Bacteria</taxon>
        <taxon>Pseudomonadati</taxon>
        <taxon>Planctomycetota</taxon>
        <taxon>Planctomycetia</taxon>
        <taxon>Pirellulales</taxon>
        <taxon>Pirellulaceae</taxon>
        <taxon>Rubripirellula</taxon>
    </lineage>
</organism>
<name>A0A5C6E8C3_9BACT</name>
<evidence type="ECO:0000313" key="2">
    <source>
        <dbReference type="EMBL" id="TWU44794.1"/>
    </source>
</evidence>